<comment type="caution">
    <text evidence="1">The sequence shown here is derived from an EMBL/GenBank/DDBJ whole genome shotgun (WGS) entry which is preliminary data.</text>
</comment>
<dbReference type="Proteomes" id="UP000265520">
    <property type="component" value="Unassembled WGS sequence"/>
</dbReference>
<name>A0A392VPS8_9FABA</name>
<organism evidence="1 2">
    <name type="scientific">Trifolium medium</name>
    <dbReference type="NCBI Taxonomy" id="97028"/>
    <lineage>
        <taxon>Eukaryota</taxon>
        <taxon>Viridiplantae</taxon>
        <taxon>Streptophyta</taxon>
        <taxon>Embryophyta</taxon>
        <taxon>Tracheophyta</taxon>
        <taxon>Spermatophyta</taxon>
        <taxon>Magnoliopsida</taxon>
        <taxon>eudicotyledons</taxon>
        <taxon>Gunneridae</taxon>
        <taxon>Pentapetalae</taxon>
        <taxon>rosids</taxon>
        <taxon>fabids</taxon>
        <taxon>Fabales</taxon>
        <taxon>Fabaceae</taxon>
        <taxon>Papilionoideae</taxon>
        <taxon>50 kb inversion clade</taxon>
        <taxon>NPAAA clade</taxon>
        <taxon>Hologalegina</taxon>
        <taxon>IRL clade</taxon>
        <taxon>Trifolieae</taxon>
        <taxon>Trifolium</taxon>
    </lineage>
</organism>
<sequence length="36" mass="3825">VMSHKCEALINTLAHRIGHLERVLTGLIAGGQTDLG</sequence>
<evidence type="ECO:0000313" key="2">
    <source>
        <dbReference type="Proteomes" id="UP000265520"/>
    </source>
</evidence>
<accession>A0A392VPS8</accession>
<reference evidence="1 2" key="1">
    <citation type="journal article" date="2018" name="Front. Plant Sci.">
        <title>Red Clover (Trifolium pratense) and Zigzag Clover (T. medium) - A Picture of Genomic Similarities and Differences.</title>
        <authorList>
            <person name="Dluhosova J."/>
            <person name="Istvanek J."/>
            <person name="Nedelnik J."/>
            <person name="Repkova J."/>
        </authorList>
    </citation>
    <scope>NUCLEOTIDE SEQUENCE [LARGE SCALE GENOMIC DNA]</scope>
    <source>
        <strain evidence="2">cv. 10/8</strain>
        <tissue evidence="1">Leaf</tissue>
    </source>
</reference>
<dbReference type="AlphaFoldDB" id="A0A392VPS8"/>
<keyword evidence="2" id="KW-1185">Reference proteome</keyword>
<protein>
    <submittedName>
        <fullName evidence="1">Uncharacterized protein</fullName>
    </submittedName>
</protein>
<dbReference type="EMBL" id="LXQA011219716">
    <property type="protein sequence ID" value="MCI89452.1"/>
    <property type="molecule type" value="Genomic_DNA"/>
</dbReference>
<proteinExistence type="predicted"/>
<evidence type="ECO:0000313" key="1">
    <source>
        <dbReference type="EMBL" id="MCI89452.1"/>
    </source>
</evidence>
<feature type="non-terminal residue" evidence="1">
    <location>
        <position position="1"/>
    </location>
</feature>